<dbReference type="STRING" id="687842.ASU31_18950"/>
<dbReference type="SUPFAM" id="SSF82153">
    <property type="entry name" value="FAS1 domain"/>
    <property type="match status" value="1"/>
</dbReference>
<dbReference type="InterPro" id="IPR036378">
    <property type="entry name" value="FAS1_dom_sf"/>
</dbReference>
<evidence type="ECO:0000313" key="3">
    <source>
        <dbReference type="EMBL" id="KRT14506.1"/>
    </source>
</evidence>
<dbReference type="PROSITE" id="PS50213">
    <property type="entry name" value="FAS1"/>
    <property type="match status" value="1"/>
</dbReference>
<feature type="signal peptide" evidence="1">
    <location>
        <begin position="1"/>
        <end position="21"/>
    </location>
</feature>
<dbReference type="PANTHER" id="PTHR10900">
    <property type="entry name" value="PERIOSTIN-RELATED"/>
    <property type="match status" value="1"/>
</dbReference>
<reference evidence="3 4" key="1">
    <citation type="submission" date="2015-11" db="EMBL/GenBank/DDBJ databases">
        <title>Sequence of Pedobacter ginsenosidimutans.</title>
        <authorList>
            <person name="Carson E."/>
            <person name="Keyser V."/>
            <person name="Newman J."/>
            <person name="Miller J."/>
        </authorList>
    </citation>
    <scope>NUCLEOTIDE SEQUENCE [LARGE SCALE GENOMIC DNA]</scope>
    <source>
        <strain evidence="3 4">KACC 14530</strain>
    </source>
</reference>
<comment type="caution">
    <text evidence="3">The sequence shown here is derived from an EMBL/GenBank/DDBJ whole genome shotgun (WGS) entry which is preliminary data.</text>
</comment>
<dbReference type="OrthoDB" id="831756at2"/>
<sequence length="500" mass="55742">MIDFKPGYFVLLFLYTCLAFAGCKDAWKDHTEINIERLDRTLFEQISNDANLSTFTSYVVKTGYDAVLKSSKSFTVWAPSNEALKSIDPTVVNDTAALKRLVGNYIANQSYFTTAPKPSLVIRMLNGKNTIFTKTTFEEANINQADVYVKNGVLHTINAASMPKANAWEFLQSLSTASLQKDFIKSQEQEEVDTSKGVLLYKDPVTTKGVYQEGTTFKVIRNRYFQRISNISSEDSLMTYIILNNTAFTAEQNKLAAYNKHANALYADTLTKWSVVRDLVVNKVYGLNELPDSLTTVTGVKIHLDKSAIVETRLLSNGIAYVVNNIGYKLMENKIPTVVIQGEMPDSLRVPANPLARIKNDPQGKRFTDLQTGSITSSPNPLYYYRYKSTVHSVKYEVYWRAINDILVAPISMKVDFNTSRSFGSVLFPLATVGYRSVPSIIGLAQGSDAYRDAYKEVYLGTYTADTYGTLYTFLASSLAASSTAPTALSLDYIKLKPVN</sequence>
<dbReference type="InterPro" id="IPR000782">
    <property type="entry name" value="FAS1_domain"/>
</dbReference>
<protein>
    <recommendedName>
        <fullName evidence="2">FAS1 domain-containing protein</fullName>
    </recommendedName>
</protein>
<dbReference type="EMBL" id="LMZQ01000017">
    <property type="protein sequence ID" value="KRT14506.1"/>
    <property type="molecule type" value="Genomic_DNA"/>
</dbReference>
<keyword evidence="4" id="KW-1185">Reference proteome</keyword>
<evidence type="ECO:0000313" key="4">
    <source>
        <dbReference type="Proteomes" id="UP000051950"/>
    </source>
</evidence>
<dbReference type="PROSITE" id="PS51257">
    <property type="entry name" value="PROKAR_LIPOPROTEIN"/>
    <property type="match status" value="1"/>
</dbReference>
<feature type="chain" id="PRO_5006665333" description="FAS1 domain-containing protein" evidence="1">
    <location>
        <begin position="22"/>
        <end position="500"/>
    </location>
</feature>
<dbReference type="PANTHER" id="PTHR10900:SF77">
    <property type="entry name" value="FI19380P1"/>
    <property type="match status" value="1"/>
</dbReference>
<evidence type="ECO:0000256" key="1">
    <source>
        <dbReference type="SAM" id="SignalP"/>
    </source>
</evidence>
<evidence type="ECO:0000259" key="2">
    <source>
        <dbReference type="PROSITE" id="PS50213"/>
    </source>
</evidence>
<feature type="domain" description="FAS1" evidence="2">
    <location>
        <begin position="39"/>
        <end position="161"/>
    </location>
</feature>
<dbReference type="RefSeq" id="WP_057933848.1">
    <property type="nucleotide sequence ID" value="NZ_LMZQ01000017.1"/>
</dbReference>
<dbReference type="AlphaFoldDB" id="A0A0T5VKW3"/>
<dbReference type="Pfam" id="PF02469">
    <property type="entry name" value="Fasciclin"/>
    <property type="match status" value="1"/>
</dbReference>
<organism evidence="3 4">
    <name type="scientific">Pedobacter ginsenosidimutans</name>
    <dbReference type="NCBI Taxonomy" id="687842"/>
    <lineage>
        <taxon>Bacteria</taxon>
        <taxon>Pseudomonadati</taxon>
        <taxon>Bacteroidota</taxon>
        <taxon>Sphingobacteriia</taxon>
        <taxon>Sphingobacteriales</taxon>
        <taxon>Sphingobacteriaceae</taxon>
        <taxon>Pedobacter</taxon>
    </lineage>
</organism>
<name>A0A0T5VKW3_9SPHI</name>
<dbReference type="Proteomes" id="UP000051950">
    <property type="component" value="Unassembled WGS sequence"/>
</dbReference>
<proteinExistence type="predicted"/>
<keyword evidence="1" id="KW-0732">Signal</keyword>
<gene>
    <name evidence="3" type="ORF">ASU31_18950</name>
</gene>
<dbReference type="Gene3D" id="2.30.180.10">
    <property type="entry name" value="FAS1 domain"/>
    <property type="match status" value="1"/>
</dbReference>
<dbReference type="InterPro" id="IPR050904">
    <property type="entry name" value="Adhesion/Biosynth-related"/>
</dbReference>
<accession>A0A0T5VKW3</accession>